<reference evidence="4 5" key="1">
    <citation type="submission" date="2018-03" db="EMBL/GenBank/DDBJ databases">
        <title>Genomic Encyclopedia of Archaeal and Bacterial Type Strains, Phase II (KMG-II): from individual species to whole genera.</title>
        <authorList>
            <person name="Goeker M."/>
        </authorList>
    </citation>
    <scope>NUCLEOTIDE SEQUENCE [LARGE SCALE GENOMIC DNA]</scope>
    <source>
        <strain evidence="4 5">DSM 44720</strain>
    </source>
</reference>
<dbReference type="Pfam" id="PF02469">
    <property type="entry name" value="Fasciclin"/>
    <property type="match status" value="1"/>
</dbReference>
<dbReference type="InterPro" id="IPR050904">
    <property type="entry name" value="Adhesion/Biosynth-related"/>
</dbReference>
<dbReference type="Proteomes" id="UP000239494">
    <property type="component" value="Unassembled WGS sequence"/>
</dbReference>
<feature type="domain" description="FAS1" evidence="3">
    <location>
        <begin position="90"/>
        <end position="220"/>
    </location>
</feature>
<dbReference type="InterPro" id="IPR036378">
    <property type="entry name" value="FAS1_dom_sf"/>
</dbReference>
<dbReference type="GO" id="GO:0005615">
    <property type="term" value="C:extracellular space"/>
    <property type="evidence" value="ECO:0007669"/>
    <property type="project" value="TreeGrafter"/>
</dbReference>
<evidence type="ECO:0000313" key="5">
    <source>
        <dbReference type="Proteomes" id="UP000239494"/>
    </source>
</evidence>
<feature type="chain" id="PRO_5039032508" evidence="2">
    <location>
        <begin position="21"/>
        <end position="225"/>
    </location>
</feature>
<comment type="caution">
    <text evidence="4">The sequence shown here is derived from an EMBL/GenBank/DDBJ whole genome shotgun (WGS) entry which is preliminary data.</text>
</comment>
<dbReference type="FunFam" id="2.30.180.10:FF:000032">
    <property type="entry name" value="Fasciclin domain-containing protein, putative"/>
    <property type="match status" value="1"/>
</dbReference>
<gene>
    <name evidence="4" type="ORF">CLV43_103155</name>
</gene>
<evidence type="ECO:0000256" key="2">
    <source>
        <dbReference type="SAM" id="SignalP"/>
    </source>
</evidence>
<evidence type="ECO:0000259" key="3">
    <source>
        <dbReference type="PROSITE" id="PS50213"/>
    </source>
</evidence>
<evidence type="ECO:0000313" key="4">
    <source>
        <dbReference type="EMBL" id="PRY43412.1"/>
    </source>
</evidence>
<evidence type="ECO:0000256" key="1">
    <source>
        <dbReference type="SAM" id="MobiDB-lite"/>
    </source>
</evidence>
<accession>A0A2T0TCL5</accession>
<keyword evidence="5" id="KW-1185">Reference proteome</keyword>
<dbReference type="PROSITE" id="PS51257">
    <property type="entry name" value="PROKAR_LIPOPROTEIN"/>
    <property type="match status" value="1"/>
</dbReference>
<proteinExistence type="predicted"/>
<protein>
    <submittedName>
        <fullName evidence="4">Putative surface protein with fasciclin (FAS1) repeats</fullName>
    </submittedName>
</protein>
<dbReference type="Gene3D" id="2.30.180.10">
    <property type="entry name" value="FAS1 domain"/>
    <property type="match status" value="1"/>
</dbReference>
<keyword evidence="2" id="KW-0732">Signal</keyword>
<dbReference type="PANTHER" id="PTHR10900:SF77">
    <property type="entry name" value="FI19380P1"/>
    <property type="match status" value="1"/>
</dbReference>
<dbReference type="SMART" id="SM00554">
    <property type="entry name" value="FAS1"/>
    <property type="match status" value="1"/>
</dbReference>
<feature type="region of interest" description="Disordered" evidence="1">
    <location>
        <begin position="68"/>
        <end position="87"/>
    </location>
</feature>
<name>A0A2T0TCL5_9PSEU</name>
<organism evidence="4 5">
    <name type="scientific">Umezawaea tangerina</name>
    <dbReference type="NCBI Taxonomy" id="84725"/>
    <lineage>
        <taxon>Bacteria</taxon>
        <taxon>Bacillati</taxon>
        <taxon>Actinomycetota</taxon>
        <taxon>Actinomycetes</taxon>
        <taxon>Pseudonocardiales</taxon>
        <taxon>Pseudonocardiaceae</taxon>
        <taxon>Umezawaea</taxon>
    </lineage>
</organism>
<feature type="signal peptide" evidence="2">
    <location>
        <begin position="1"/>
        <end position="20"/>
    </location>
</feature>
<dbReference type="AlphaFoldDB" id="A0A2T0TCL5"/>
<dbReference type="EMBL" id="PVTF01000003">
    <property type="protein sequence ID" value="PRY43412.1"/>
    <property type="molecule type" value="Genomic_DNA"/>
</dbReference>
<dbReference type="RefSeq" id="WP_106187533.1">
    <property type="nucleotide sequence ID" value="NZ_PVTF01000003.1"/>
</dbReference>
<dbReference type="SUPFAM" id="SSF82153">
    <property type="entry name" value="FAS1 domain"/>
    <property type="match status" value="1"/>
</dbReference>
<sequence length="225" mass="21763">MRKTQLAIVGAIAAATLSIAACGSSDTASSGSSSTAGAATTTSAAAATSSSAAAAGASDGVTQTTDVFGPGCASVPQDPSNKGSLQGMVSDPVATAASNNPLLTKLVAAVTAANLGDTLNSQPAITVFAPADPAFAALGDAKFAELAADPATLGKILQYHVVGKRYDAKGLEAAKTVDSLTGQKLTIAGSGDTMTVNGAPVLCGNIPTKNATVFVIGQVLTPPAA</sequence>
<dbReference type="OrthoDB" id="9800666at2"/>
<dbReference type="InterPro" id="IPR000782">
    <property type="entry name" value="FAS1_domain"/>
</dbReference>
<dbReference type="PROSITE" id="PS50213">
    <property type="entry name" value="FAS1"/>
    <property type="match status" value="1"/>
</dbReference>
<dbReference type="PANTHER" id="PTHR10900">
    <property type="entry name" value="PERIOSTIN-RELATED"/>
    <property type="match status" value="1"/>
</dbReference>